<gene>
    <name evidence="2" type="ORF">PCAR00345_LOCUS20711</name>
</gene>
<protein>
    <submittedName>
        <fullName evidence="2">Uncharacterized protein</fullName>
    </submittedName>
</protein>
<dbReference type="AlphaFoldDB" id="A0A7S4BJI9"/>
<name>A0A7S4BJI9_CHRCT</name>
<organism evidence="2">
    <name type="scientific">Chrysotila carterae</name>
    <name type="common">Marine alga</name>
    <name type="synonym">Syracosphaera carterae</name>
    <dbReference type="NCBI Taxonomy" id="13221"/>
    <lineage>
        <taxon>Eukaryota</taxon>
        <taxon>Haptista</taxon>
        <taxon>Haptophyta</taxon>
        <taxon>Prymnesiophyceae</taxon>
        <taxon>Isochrysidales</taxon>
        <taxon>Isochrysidaceae</taxon>
        <taxon>Chrysotila</taxon>
    </lineage>
</organism>
<evidence type="ECO:0000313" key="2">
    <source>
        <dbReference type="EMBL" id="CAE0768099.1"/>
    </source>
</evidence>
<feature type="chain" id="PRO_5030962597" evidence="1">
    <location>
        <begin position="20"/>
        <end position="175"/>
    </location>
</feature>
<sequence length="175" mass="18658">MRTFLLGFLALLASDTVAALHAAPCSRRVALSTGFTAAMLPAFASARVDEMDELQAAAKRLDEALGNWETEIRMVKLSRPGRLNAAIESLSDASLKALAQDEKAAKAASEYKKHKNSMLTFLFLANGASKYETADVVAKYMGSAKAEAQLIRDSLADMAGVRGVELQTSSLSASE</sequence>
<evidence type="ECO:0000256" key="1">
    <source>
        <dbReference type="SAM" id="SignalP"/>
    </source>
</evidence>
<reference evidence="2" key="1">
    <citation type="submission" date="2021-01" db="EMBL/GenBank/DDBJ databases">
        <authorList>
            <person name="Corre E."/>
            <person name="Pelletier E."/>
            <person name="Niang G."/>
            <person name="Scheremetjew M."/>
            <person name="Finn R."/>
            <person name="Kale V."/>
            <person name="Holt S."/>
            <person name="Cochrane G."/>
            <person name="Meng A."/>
            <person name="Brown T."/>
            <person name="Cohen L."/>
        </authorList>
    </citation>
    <scope>NUCLEOTIDE SEQUENCE</scope>
    <source>
        <strain evidence="2">CCMP645</strain>
    </source>
</reference>
<feature type="signal peptide" evidence="1">
    <location>
        <begin position="1"/>
        <end position="19"/>
    </location>
</feature>
<keyword evidence="1" id="KW-0732">Signal</keyword>
<accession>A0A7S4BJI9</accession>
<dbReference type="EMBL" id="HBIZ01032522">
    <property type="protein sequence ID" value="CAE0768099.1"/>
    <property type="molecule type" value="Transcribed_RNA"/>
</dbReference>
<proteinExistence type="predicted"/>